<keyword evidence="8" id="KW-0198">Cysteine biosynthesis</keyword>
<evidence type="ECO:0000256" key="9">
    <source>
        <dbReference type="ARBA" id="ARBA00023315"/>
    </source>
</evidence>
<dbReference type="Gene3D" id="1.10.3130.10">
    <property type="entry name" value="serine acetyltransferase, domain 1"/>
    <property type="match status" value="1"/>
</dbReference>
<dbReference type="CDD" id="cd03354">
    <property type="entry name" value="LbH_SAT"/>
    <property type="match status" value="1"/>
</dbReference>
<evidence type="ECO:0000256" key="2">
    <source>
        <dbReference type="ARBA" id="ARBA00007274"/>
    </source>
</evidence>
<dbReference type="GO" id="GO:0009001">
    <property type="term" value="F:serine O-acetyltransferase activity"/>
    <property type="evidence" value="ECO:0007669"/>
    <property type="project" value="UniProtKB-EC"/>
</dbReference>
<evidence type="ECO:0000256" key="1">
    <source>
        <dbReference type="ARBA" id="ARBA00004876"/>
    </source>
</evidence>
<evidence type="ECO:0000313" key="13">
    <source>
        <dbReference type="Proteomes" id="UP000183975"/>
    </source>
</evidence>
<dbReference type="OrthoDB" id="9801456at2"/>
<evidence type="ECO:0000313" key="12">
    <source>
        <dbReference type="EMBL" id="SHK11998.1"/>
    </source>
</evidence>
<comment type="catalytic activity">
    <reaction evidence="10 11">
        <text>L-serine + acetyl-CoA = O-acetyl-L-serine + CoA</text>
        <dbReference type="Rhea" id="RHEA:24560"/>
        <dbReference type="ChEBI" id="CHEBI:33384"/>
        <dbReference type="ChEBI" id="CHEBI:57287"/>
        <dbReference type="ChEBI" id="CHEBI:57288"/>
        <dbReference type="ChEBI" id="CHEBI:58340"/>
        <dbReference type="EC" id="2.3.1.30"/>
    </reaction>
</comment>
<keyword evidence="5" id="KW-0028">Amino-acid biosynthesis</keyword>
<accession>A0A1M6PVT1</accession>
<dbReference type="PROSITE" id="PS00101">
    <property type="entry name" value="HEXAPEP_TRANSFERASES"/>
    <property type="match status" value="1"/>
</dbReference>
<dbReference type="Gene3D" id="2.160.10.10">
    <property type="entry name" value="Hexapeptide repeat proteins"/>
    <property type="match status" value="1"/>
</dbReference>
<dbReference type="EMBL" id="FRAH01000016">
    <property type="protein sequence ID" value="SHK11998.1"/>
    <property type="molecule type" value="Genomic_DNA"/>
</dbReference>
<evidence type="ECO:0000256" key="8">
    <source>
        <dbReference type="ARBA" id="ARBA00023192"/>
    </source>
</evidence>
<comment type="similarity">
    <text evidence="2 11">Belongs to the transferase hexapeptide repeat family.</text>
</comment>
<name>A0A1M6PVT1_9FIRM</name>
<dbReference type="PANTHER" id="PTHR42811">
    <property type="entry name" value="SERINE ACETYLTRANSFERASE"/>
    <property type="match status" value="1"/>
</dbReference>
<dbReference type="GO" id="GO:0005737">
    <property type="term" value="C:cytoplasm"/>
    <property type="evidence" value="ECO:0007669"/>
    <property type="project" value="InterPro"/>
</dbReference>
<dbReference type="Pfam" id="PF00132">
    <property type="entry name" value="Hexapep"/>
    <property type="match status" value="1"/>
</dbReference>
<proteinExistence type="inferred from homology"/>
<dbReference type="PIRSF" id="PIRSF000441">
    <property type="entry name" value="CysE"/>
    <property type="match status" value="1"/>
</dbReference>
<evidence type="ECO:0000256" key="4">
    <source>
        <dbReference type="ARBA" id="ARBA00018522"/>
    </source>
</evidence>
<reference evidence="12 13" key="1">
    <citation type="submission" date="2016-11" db="EMBL/GenBank/DDBJ databases">
        <authorList>
            <person name="Jaros S."/>
            <person name="Januszkiewicz K."/>
            <person name="Wedrychowicz H."/>
        </authorList>
    </citation>
    <scope>NUCLEOTIDE SEQUENCE [LARGE SCALE GENOMIC DNA]</scope>
    <source>
        <strain evidence="12 13">DSM 14214</strain>
    </source>
</reference>
<evidence type="ECO:0000256" key="3">
    <source>
        <dbReference type="ARBA" id="ARBA00013266"/>
    </source>
</evidence>
<evidence type="ECO:0000256" key="5">
    <source>
        <dbReference type="ARBA" id="ARBA00022605"/>
    </source>
</evidence>
<evidence type="ECO:0000256" key="11">
    <source>
        <dbReference type="PIRNR" id="PIRNR000441"/>
    </source>
</evidence>
<gene>
    <name evidence="12" type="ORF">SAMN02745138_01179</name>
</gene>
<keyword evidence="6 11" id="KW-0808">Transferase</keyword>
<sequence length="195" mass="21273">MNTRELKARIEEMVDVIKEKDPAIRSNIEVILYPSFWAVINHRIAHSFYKKKHYFIARAISQISRGLTGIEIHPGAQIGKRFFIDHGMGVVIGETAEIGDNVMLYHGVTLGGTGKDKIKRHPTVGDNVLIGAETIVLGPITIGSNTKIGAGSVVLEDIPANVTAVGSPTKIVRKDGMRIKPTDPSEFTKAKKHAV</sequence>
<dbReference type="InterPro" id="IPR001451">
    <property type="entry name" value="Hexapep"/>
</dbReference>
<comment type="pathway">
    <text evidence="1">Amino-acid biosynthesis; L-cysteine biosynthesis; L-cysteine from L-serine: step 1/2.</text>
</comment>
<protein>
    <recommendedName>
        <fullName evidence="4 11">Serine acetyltransferase</fullName>
        <ecNumber evidence="3 11">2.3.1.30</ecNumber>
    </recommendedName>
</protein>
<dbReference type="GeneID" id="78176795"/>
<keyword evidence="7" id="KW-0677">Repeat</keyword>
<dbReference type="Proteomes" id="UP000183975">
    <property type="component" value="Unassembled WGS sequence"/>
</dbReference>
<dbReference type="InterPro" id="IPR005881">
    <property type="entry name" value="Ser_O-AcTrfase"/>
</dbReference>
<keyword evidence="13" id="KW-1185">Reference proteome</keyword>
<evidence type="ECO:0000256" key="10">
    <source>
        <dbReference type="ARBA" id="ARBA00049486"/>
    </source>
</evidence>
<evidence type="ECO:0000256" key="7">
    <source>
        <dbReference type="ARBA" id="ARBA00022737"/>
    </source>
</evidence>
<dbReference type="RefSeq" id="WP_072850055.1">
    <property type="nucleotide sequence ID" value="NZ_FRAH01000016.1"/>
</dbReference>
<dbReference type="FunFam" id="2.160.10.10:FF:000007">
    <property type="entry name" value="Serine acetyltransferase"/>
    <property type="match status" value="1"/>
</dbReference>
<dbReference type="GO" id="GO:0006535">
    <property type="term" value="P:cysteine biosynthetic process from serine"/>
    <property type="evidence" value="ECO:0007669"/>
    <property type="project" value="InterPro"/>
</dbReference>
<dbReference type="UniPathway" id="UPA00136">
    <property type="reaction ID" value="UER00199"/>
</dbReference>
<dbReference type="InterPro" id="IPR045304">
    <property type="entry name" value="LbH_SAT"/>
</dbReference>
<dbReference type="InterPro" id="IPR053376">
    <property type="entry name" value="Serine_acetyltransferase"/>
</dbReference>
<evidence type="ECO:0000256" key="6">
    <source>
        <dbReference type="ARBA" id="ARBA00022679"/>
    </source>
</evidence>
<dbReference type="InterPro" id="IPR042122">
    <property type="entry name" value="Ser_AcTrfase_N_sf"/>
</dbReference>
<dbReference type="NCBIfam" id="TIGR01172">
    <property type="entry name" value="cysE"/>
    <property type="match status" value="1"/>
</dbReference>
<dbReference type="NCBIfam" id="NF041874">
    <property type="entry name" value="EPS_EpsC"/>
    <property type="match status" value="1"/>
</dbReference>
<dbReference type="InterPro" id="IPR011004">
    <property type="entry name" value="Trimer_LpxA-like_sf"/>
</dbReference>
<keyword evidence="9 11" id="KW-0012">Acyltransferase</keyword>
<dbReference type="AlphaFoldDB" id="A0A1M6PVT1"/>
<dbReference type="InterPro" id="IPR018357">
    <property type="entry name" value="Hexapep_transf_CS"/>
</dbReference>
<organism evidence="12 13">
    <name type="scientific">Anaerotignum lactatifermentans DSM 14214</name>
    <dbReference type="NCBI Taxonomy" id="1121323"/>
    <lineage>
        <taxon>Bacteria</taxon>
        <taxon>Bacillati</taxon>
        <taxon>Bacillota</taxon>
        <taxon>Clostridia</taxon>
        <taxon>Lachnospirales</taxon>
        <taxon>Anaerotignaceae</taxon>
        <taxon>Anaerotignum</taxon>
    </lineage>
</organism>
<dbReference type="EC" id="2.3.1.30" evidence="3 11"/>
<dbReference type="SUPFAM" id="SSF51161">
    <property type="entry name" value="Trimeric LpxA-like enzymes"/>
    <property type="match status" value="1"/>
</dbReference>